<evidence type="ECO:0000313" key="2">
    <source>
        <dbReference type="Proteomes" id="UP001139516"/>
    </source>
</evidence>
<evidence type="ECO:0000313" key="1">
    <source>
        <dbReference type="EMBL" id="MCK8788009.1"/>
    </source>
</evidence>
<dbReference type="AlphaFoldDB" id="A0A9X2BZI3"/>
<comment type="caution">
    <text evidence="1">The sequence shown here is derived from an EMBL/GenBank/DDBJ whole genome shotgun (WGS) entry which is preliminary data.</text>
</comment>
<dbReference type="Proteomes" id="UP001139516">
    <property type="component" value="Unassembled WGS sequence"/>
</dbReference>
<reference evidence="1" key="1">
    <citation type="submission" date="2022-04" db="EMBL/GenBank/DDBJ databases">
        <title>Roseomonas acroporae sp. nov., isolated from coral Acropora digitifera.</title>
        <authorList>
            <person name="Sun H."/>
        </authorList>
    </citation>
    <scope>NUCLEOTIDE SEQUENCE</scope>
    <source>
        <strain evidence="1">NAR14</strain>
    </source>
</reference>
<dbReference type="EMBL" id="JALPRX010000165">
    <property type="protein sequence ID" value="MCK8788009.1"/>
    <property type="molecule type" value="Genomic_DNA"/>
</dbReference>
<protein>
    <submittedName>
        <fullName evidence="1">Uncharacterized protein</fullName>
    </submittedName>
</protein>
<accession>A0A9X2BZI3</accession>
<sequence>MTRRRRKPYTALGIRRVPCFRCGEPSRFQWDICADGNTPRGLCVACDVALNEMVLRWVGDPEADAKMASYRQRVLS</sequence>
<keyword evidence="2" id="KW-1185">Reference proteome</keyword>
<organism evidence="1 2">
    <name type="scientific">Roseomonas acroporae</name>
    <dbReference type="NCBI Taxonomy" id="2937791"/>
    <lineage>
        <taxon>Bacteria</taxon>
        <taxon>Pseudomonadati</taxon>
        <taxon>Pseudomonadota</taxon>
        <taxon>Alphaproteobacteria</taxon>
        <taxon>Acetobacterales</taxon>
        <taxon>Roseomonadaceae</taxon>
        <taxon>Roseomonas</taxon>
    </lineage>
</organism>
<dbReference type="RefSeq" id="WP_248670053.1">
    <property type="nucleotide sequence ID" value="NZ_JALPRX010000165.1"/>
</dbReference>
<gene>
    <name evidence="1" type="ORF">M0638_27000</name>
</gene>
<proteinExistence type="predicted"/>
<name>A0A9X2BZI3_9PROT</name>